<evidence type="ECO:0000313" key="5">
    <source>
        <dbReference type="EMBL" id="MFC4587921.1"/>
    </source>
</evidence>
<organism evidence="5 6">
    <name type="scientific">Sphaerisporangium corydalis</name>
    <dbReference type="NCBI Taxonomy" id="1441875"/>
    <lineage>
        <taxon>Bacteria</taxon>
        <taxon>Bacillati</taxon>
        <taxon>Actinomycetota</taxon>
        <taxon>Actinomycetes</taxon>
        <taxon>Streptosporangiales</taxon>
        <taxon>Streptosporangiaceae</taxon>
        <taxon>Sphaerisporangium</taxon>
    </lineage>
</organism>
<dbReference type="EMBL" id="JBHSFN010000010">
    <property type="protein sequence ID" value="MFC4587921.1"/>
    <property type="molecule type" value="Genomic_DNA"/>
</dbReference>
<reference evidence="6" key="1">
    <citation type="journal article" date="2019" name="Int. J. Syst. Evol. Microbiol.">
        <title>The Global Catalogue of Microorganisms (GCM) 10K type strain sequencing project: providing services to taxonomists for standard genome sequencing and annotation.</title>
        <authorList>
            <consortium name="The Broad Institute Genomics Platform"/>
            <consortium name="The Broad Institute Genome Sequencing Center for Infectious Disease"/>
            <person name="Wu L."/>
            <person name="Ma J."/>
        </authorList>
    </citation>
    <scope>NUCLEOTIDE SEQUENCE [LARGE SCALE GENOMIC DNA]</scope>
    <source>
        <strain evidence="6">CCUG 49560</strain>
    </source>
</reference>
<dbReference type="InterPro" id="IPR018391">
    <property type="entry name" value="PQQ_b-propeller_rpt"/>
</dbReference>
<dbReference type="PANTHER" id="PTHR32303">
    <property type="entry name" value="QUINOPROTEIN ALCOHOL DEHYDROGENASE (CYTOCHROME C)"/>
    <property type="match status" value="1"/>
</dbReference>
<evidence type="ECO:0000256" key="2">
    <source>
        <dbReference type="ARBA" id="ARBA00008156"/>
    </source>
</evidence>
<evidence type="ECO:0000256" key="3">
    <source>
        <dbReference type="ARBA" id="ARBA00023002"/>
    </source>
</evidence>
<feature type="domain" description="Pyrrolo-quinoline quinone repeat" evidence="4">
    <location>
        <begin position="55"/>
        <end position="358"/>
    </location>
</feature>
<evidence type="ECO:0000313" key="6">
    <source>
        <dbReference type="Proteomes" id="UP001595891"/>
    </source>
</evidence>
<dbReference type="InterPro" id="IPR002372">
    <property type="entry name" value="PQQ_rpt_dom"/>
</dbReference>
<dbReference type="PANTHER" id="PTHR32303:SF10">
    <property type="entry name" value="OUTER MEMBRANE PROTEIN ASSEMBLY FACTOR BAMB"/>
    <property type="match status" value="1"/>
</dbReference>
<dbReference type="Proteomes" id="UP001595891">
    <property type="component" value="Unassembled WGS sequence"/>
</dbReference>
<gene>
    <name evidence="5" type="ORF">ACFO8L_17650</name>
</gene>
<proteinExistence type="inferred from homology"/>
<evidence type="ECO:0000256" key="1">
    <source>
        <dbReference type="ARBA" id="ARBA00001931"/>
    </source>
</evidence>
<dbReference type="Gene3D" id="2.140.10.10">
    <property type="entry name" value="Quinoprotein alcohol dehydrogenase-like superfamily"/>
    <property type="match status" value="1"/>
</dbReference>
<dbReference type="SMART" id="SM00564">
    <property type="entry name" value="PQQ"/>
    <property type="match status" value="7"/>
</dbReference>
<name>A0ABV9EEF1_9ACTN</name>
<dbReference type="Pfam" id="PF01011">
    <property type="entry name" value="PQQ"/>
    <property type="match status" value="1"/>
</dbReference>
<accession>A0ABV9EEF1</accession>
<dbReference type="SUPFAM" id="SSF50998">
    <property type="entry name" value="Quinoprotein alcohol dehydrogenase-like"/>
    <property type="match status" value="2"/>
</dbReference>
<dbReference type="RefSeq" id="WP_262840695.1">
    <property type="nucleotide sequence ID" value="NZ_JANZYP010000002.1"/>
</dbReference>
<protein>
    <submittedName>
        <fullName evidence="5">PQQ-binding-like beta-propeller repeat protein</fullName>
    </submittedName>
</protein>
<comment type="cofactor">
    <cofactor evidence="1">
        <name>pyrroloquinoline quinone</name>
        <dbReference type="ChEBI" id="CHEBI:58442"/>
    </cofactor>
</comment>
<comment type="caution">
    <text evidence="5">The sequence shown here is derived from an EMBL/GenBank/DDBJ whole genome shotgun (WGS) entry which is preliminary data.</text>
</comment>
<dbReference type="InterPro" id="IPR011047">
    <property type="entry name" value="Quinoprotein_ADH-like_sf"/>
</dbReference>
<keyword evidence="3" id="KW-0560">Oxidoreductase</keyword>
<keyword evidence="6" id="KW-1185">Reference proteome</keyword>
<sequence length="537" mass="57848">MRPKQIDHGRLLRRLTLPAIAMSAVLITGHYAVGVPTRAAADVTTYSASKIPSTWTQPNGDKAATRRVSGPINSRSVFKLGVAWTVPIKAPASPDRWPGTYATTPVVVDGIVYTQDLDANVYAIELKTGNVLWTKMYDMSSTGPNGVAYAGGKVFGATTTHAFALDAATGQEVWSKELVLNEFEGIDMAPAVHNGTVYFSTVPGNNAHFLAASGRGVLWALDTDTGRTKWKFDTVPVDLWGNPEMNAGGGLWYPPSFDDKGNLYFTVANPLPFLGTKELPWGSSRPGPNLYTNSLVKLNAKTGKLIWYNQVLPHDVNDWDLMLPPLLTTVHGRPVALSSGKMGIVYMFDQATGKLLWKTPVGLHNGHDDDNLFALRGEFDKLPSLPVTVYPGVLGGVMGPLAVDDTTVYAAVNNFPVTWNTQEPPPDFPAVTTGTGQMFALDLATGRVKWVRDFDHTPYGASTVVNDLVFTTTFDGTIHALSTRTGETVWQDTLPAASNSPVAVQGKYVLAGGGWPMEDGQKAEIIAYRLGADGPAR</sequence>
<evidence type="ECO:0000259" key="4">
    <source>
        <dbReference type="Pfam" id="PF01011"/>
    </source>
</evidence>
<comment type="similarity">
    <text evidence="2">Belongs to the bacterial PQQ dehydrogenase family.</text>
</comment>